<evidence type="ECO:0000256" key="3">
    <source>
        <dbReference type="ARBA" id="ARBA00022807"/>
    </source>
</evidence>
<evidence type="ECO:0000313" key="6">
    <source>
        <dbReference type="Proteomes" id="UP000204092"/>
    </source>
</evidence>
<dbReference type="GO" id="GO:0016926">
    <property type="term" value="P:protein desumoylation"/>
    <property type="evidence" value="ECO:0007669"/>
    <property type="project" value="TreeGrafter"/>
</dbReference>
<evidence type="ECO:0000256" key="1">
    <source>
        <dbReference type="ARBA" id="ARBA00022670"/>
    </source>
</evidence>
<dbReference type="GeneID" id="6804915"/>
<dbReference type="Proteomes" id="UP000204092">
    <property type="component" value="Segment"/>
</dbReference>
<dbReference type="SUPFAM" id="SSF54001">
    <property type="entry name" value="Cysteine proteinases"/>
    <property type="match status" value="1"/>
</dbReference>
<dbReference type="RefSeq" id="YP_002154767.1">
    <property type="nucleotide sequence ID" value="NC_011183.1"/>
</dbReference>
<keyword evidence="3" id="KW-0788">Thiol protease</keyword>
<protein>
    <submittedName>
        <fullName evidence="5">Putative ubiquitin-like putative cysteine protease</fullName>
    </submittedName>
</protein>
<dbReference type="PANTHER" id="PTHR12606:SF1">
    <property type="entry name" value="UBIQUITIN-LIKE-SPECIFIC PROTEASE 1A"/>
    <property type="match status" value="1"/>
</dbReference>
<keyword evidence="2" id="KW-0378">Hydrolase</keyword>
<feature type="domain" description="Ubiquitin-like protease family profile" evidence="4">
    <location>
        <begin position="130"/>
        <end position="282"/>
    </location>
</feature>
<keyword evidence="1 5" id="KW-0645">Protease</keyword>
<reference evidence="5 6" key="1">
    <citation type="journal article" date="2009" name="Virology">
        <title>Genomic analysis of the smallest giant virus--Feldmannia sp. virus 158.</title>
        <authorList>
            <person name="Schroeder D.C."/>
            <person name="Park Y."/>
            <person name="Yoon H.M."/>
            <person name="Lee Y.S."/>
            <person name="Kang S.W."/>
            <person name="Meints R.H."/>
            <person name="Ivey R.G."/>
            <person name="Choi T.J."/>
        </authorList>
    </citation>
    <scope>NUCLEOTIDE SEQUENCE [LARGE SCALE GENOMIC DNA]</scope>
    <source>
        <strain evidence="5">FsV-158</strain>
    </source>
</reference>
<dbReference type="InterPro" id="IPR038765">
    <property type="entry name" value="Papain-like_cys_pep_sf"/>
</dbReference>
<dbReference type="GO" id="GO:0016929">
    <property type="term" value="F:deSUMOylase activity"/>
    <property type="evidence" value="ECO:0007669"/>
    <property type="project" value="TreeGrafter"/>
</dbReference>
<dbReference type="PROSITE" id="PS50600">
    <property type="entry name" value="ULP_PROTEASE"/>
    <property type="match status" value="1"/>
</dbReference>
<sequence>MVKHCDIPRCYLTKKEDKCLSPNPWILHLIQMSGQGFTRKEISQKYRARKEIVKRRTAHMSPSEAKKLANKNMCADIHAGRIRAKKTQTPRQSFFTDKPVPSTWSWKSISPFEFNHKTNLGGDAYAECSVKFNNNDISLFGPTGWFNDNIIDAYMALLGGSSNPASKQKAYFFNAFFYEYLRHKQSVSGYTNGITTTSHDRIFIPVNVRRNHWILIVVDNGKKKVSCYDSLHRRHIVVLRNIKRWAHSIYGTDDWTTEYGTSPLQLNTDDCGVFVCINAALLSNKRKLKYSQEHMAAFRQRIARSIVNGRL</sequence>
<organism evidence="5 6">
    <name type="scientific">Feldmannia species virus</name>
    <dbReference type="NCBI Taxonomy" id="39420"/>
    <lineage>
        <taxon>Viruses</taxon>
        <taxon>Varidnaviria</taxon>
        <taxon>Bamfordvirae</taxon>
        <taxon>Nucleocytoviricota</taxon>
        <taxon>Megaviricetes</taxon>
        <taxon>Algavirales</taxon>
        <taxon>Phycodnaviridae</taxon>
        <taxon>Phaeovirus</taxon>
        <taxon>Phaeovirus feldmanniae</taxon>
    </lineage>
</organism>
<dbReference type="GO" id="GO:0006508">
    <property type="term" value="P:proteolysis"/>
    <property type="evidence" value="ECO:0007669"/>
    <property type="project" value="UniProtKB-KW"/>
</dbReference>
<dbReference type="Pfam" id="PF02902">
    <property type="entry name" value="Peptidase_C48"/>
    <property type="match status" value="1"/>
</dbReference>
<dbReference type="KEGG" id="vg:6804915"/>
<keyword evidence="6" id="KW-1185">Reference proteome</keyword>
<accession>B5LWN4</accession>
<dbReference type="PANTHER" id="PTHR12606">
    <property type="entry name" value="SENTRIN/SUMO-SPECIFIC PROTEASE"/>
    <property type="match status" value="1"/>
</dbReference>
<dbReference type="EMBL" id="EU916176">
    <property type="protein sequence ID" value="ACH46897.1"/>
    <property type="molecule type" value="Genomic_DNA"/>
</dbReference>
<evidence type="ECO:0000256" key="2">
    <source>
        <dbReference type="ARBA" id="ARBA00022801"/>
    </source>
</evidence>
<evidence type="ECO:0000313" key="5">
    <source>
        <dbReference type="EMBL" id="ACH46897.1"/>
    </source>
</evidence>
<evidence type="ECO:0000259" key="4">
    <source>
        <dbReference type="PROSITE" id="PS50600"/>
    </source>
</evidence>
<proteinExistence type="predicted"/>
<dbReference type="Gene3D" id="3.40.395.10">
    <property type="entry name" value="Adenoviral Proteinase, Chain A"/>
    <property type="match status" value="1"/>
</dbReference>
<dbReference type="InterPro" id="IPR003653">
    <property type="entry name" value="Peptidase_C48_C"/>
</dbReference>
<name>B5LWN4_9PHYC</name>